<keyword evidence="2" id="KW-0964">Secreted</keyword>
<keyword evidence="8" id="KW-1185">Reference proteome</keyword>
<keyword evidence="3" id="KW-0732">Signal</keyword>
<reference evidence="7" key="1">
    <citation type="submission" date="2025-08" db="UniProtKB">
        <authorList>
            <consortium name="Ensembl"/>
        </authorList>
    </citation>
    <scope>IDENTIFICATION</scope>
</reference>
<dbReference type="Proteomes" id="UP000694569">
    <property type="component" value="Unplaced"/>
</dbReference>
<keyword evidence="5" id="KW-0325">Glycoprotein</keyword>
<dbReference type="GO" id="GO:0005576">
    <property type="term" value="C:extracellular region"/>
    <property type="evidence" value="ECO:0007669"/>
    <property type="project" value="UniProtKB-SubCell"/>
</dbReference>
<dbReference type="OrthoDB" id="9987373at2759"/>
<name>A0A8C5M1M0_9ANUR</name>
<comment type="subcellular location">
    <subcellularLocation>
        <location evidence="1">Secreted</location>
    </subcellularLocation>
</comment>
<proteinExistence type="predicted"/>
<evidence type="ECO:0000313" key="8">
    <source>
        <dbReference type="Proteomes" id="UP000694569"/>
    </source>
</evidence>
<evidence type="ECO:0000256" key="3">
    <source>
        <dbReference type="ARBA" id="ARBA00022729"/>
    </source>
</evidence>
<organism evidence="7 8">
    <name type="scientific">Leptobrachium leishanense</name>
    <name type="common">Leishan spiny toad</name>
    <dbReference type="NCBI Taxonomy" id="445787"/>
    <lineage>
        <taxon>Eukaryota</taxon>
        <taxon>Metazoa</taxon>
        <taxon>Chordata</taxon>
        <taxon>Craniata</taxon>
        <taxon>Vertebrata</taxon>
        <taxon>Euteleostomi</taxon>
        <taxon>Amphibia</taxon>
        <taxon>Batrachia</taxon>
        <taxon>Anura</taxon>
        <taxon>Pelobatoidea</taxon>
        <taxon>Megophryidae</taxon>
        <taxon>Leptobrachium</taxon>
    </lineage>
</organism>
<dbReference type="PROSITE" id="PS00682">
    <property type="entry name" value="ZP_1"/>
    <property type="match status" value="1"/>
</dbReference>
<sequence>MQPSDRKICLICTHTLSLSDVFGCSPLCADDEICENRHNIPTCECNSSIYNGKTTADVKPSVTCESNVMTISVSKCLLQYLHYDYTSLQLNTNSTNCIYIYTEIINNQSMLSVQAAVQSEWCGNIVTNGSSKISYTNTLYIEPLGLPGTGTNNLAFPFTCTYNNTSDIPGSTTVLDSVTGGGSYTARMTAYRDSSFTIKIQNGDFVEIESDIYLGISVSEADGNKLALTVTECIASPTMNRSDLNTVQLMSQGCAYPSAVHTEVISNGESLEATIRIQSFQFRGYSSVNIFCNVTLCGIGECTGCLSARTLPGNAGELAVALQLQDSFFSSTAFHKAVPKVVMVGALFAFVFNKHF</sequence>
<dbReference type="InterPro" id="IPR042235">
    <property type="entry name" value="ZP-C_dom"/>
</dbReference>
<dbReference type="GeneTree" id="ENSGT00940000156038"/>
<reference evidence="7" key="2">
    <citation type="submission" date="2025-09" db="UniProtKB">
        <authorList>
            <consortium name="Ensembl"/>
        </authorList>
    </citation>
    <scope>IDENTIFICATION</scope>
</reference>
<evidence type="ECO:0000256" key="4">
    <source>
        <dbReference type="ARBA" id="ARBA00023157"/>
    </source>
</evidence>
<dbReference type="InterPro" id="IPR017977">
    <property type="entry name" value="ZP_dom_CS"/>
</dbReference>
<keyword evidence="4" id="KW-1015">Disulfide bond</keyword>
<evidence type="ECO:0000256" key="2">
    <source>
        <dbReference type="ARBA" id="ARBA00022525"/>
    </source>
</evidence>
<dbReference type="Pfam" id="PF00100">
    <property type="entry name" value="Zona_pellucida"/>
    <property type="match status" value="1"/>
</dbReference>
<protein>
    <recommendedName>
        <fullName evidence="6">ZP domain-containing protein</fullName>
    </recommendedName>
</protein>
<feature type="domain" description="ZP" evidence="6">
    <location>
        <begin position="63"/>
        <end position="312"/>
    </location>
</feature>
<accession>A0A8C5M1M0</accession>
<dbReference type="Pfam" id="PF23344">
    <property type="entry name" value="ZP-N"/>
    <property type="match status" value="1"/>
</dbReference>
<dbReference type="PROSITE" id="PS51034">
    <property type="entry name" value="ZP_2"/>
    <property type="match status" value="1"/>
</dbReference>
<dbReference type="Gene3D" id="2.60.40.4100">
    <property type="entry name" value="Zona pellucida, ZP-C domain"/>
    <property type="match status" value="1"/>
</dbReference>
<dbReference type="Ensembl" id="ENSLLET00000008522.1">
    <property type="protein sequence ID" value="ENSLLEP00000008193.1"/>
    <property type="gene ID" value="ENSLLEG00000005207.1"/>
</dbReference>
<dbReference type="PANTHER" id="PTHR14002:SF49">
    <property type="entry name" value="PANCREATIC SECRETORY GRANULE MEMBRANE MAJOR GLYCOPROTEIN GP2-LIKE"/>
    <property type="match status" value="1"/>
</dbReference>
<dbReference type="InterPro" id="IPR055356">
    <property type="entry name" value="ZP-N"/>
</dbReference>
<evidence type="ECO:0000259" key="6">
    <source>
        <dbReference type="PROSITE" id="PS51034"/>
    </source>
</evidence>
<evidence type="ECO:0000256" key="5">
    <source>
        <dbReference type="ARBA" id="ARBA00023180"/>
    </source>
</evidence>
<dbReference type="AlphaFoldDB" id="A0A8C5M1M0"/>
<dbReference type="SMART" id="SM00241">
    <property type="entry name" value="ZP"/>
    <property type="match status" value="1"/>
</dbReference>
<evidence type="ECO:0000256" key="1">
    <source>
        <dbReference type="ARBA" id="ARBA00004613"/>
    </source>
</evidence>
<dbReference type="InterPro" id="IPR001507">
    <property type="entry name" value="ZP_dom"/>
</dbReference>
<dbReference type="InterPro" id="IPR055355">
    <property type="entry name" value="ZP-C"/>
</dbReference>
<evidence type="ECO:0000313" key="7">
    <source>
        <dbReference type="Ensembl" id="ENSLLEP00000008193.1"/>
    </source>
</evidence>
<dbReference type="Gene3D" id="2.60.40.3210">
    <property type="entry name" value="Zona pellucida, ZP-N domain"/>
    <property type="match status" value="1"/>
</dbReference>
<dbReference type="PANTHER" id="PTHR14002">
    <property type="entry name" value="ENDOGLIN/TGF-BETA RECEPTOR TYPE III"/>
    <property type="match status" value="1"/>
</dbReference>